<keyword evidence="1 2" id="KW-0694">RNA-binding</keyword>
<comment type="caution">
    <text evidence="5">The sequence shown here is derived from an EMBL/GenBank/DDBJ whole genome shotgun (WGS) entry which is preliminary data.</text>
</comment>
<evidence type="ECO:0000256" key="3">
    <source>
        <dbReference type="SAM" id="MobiDB-lite"/>
    </source>
</evidence>
<accession>A0A553I3U9</accession>
<dbReference type="InterPro" id="IPR035979">
    <property type="entry name" value="RBD_domain_sf"/>
</dbReference>
<organism evidence="5 6">
    <name type="scientific">Xylaria flabelliformis</name>
    <dbReference type="NCBI Taxonomy" id="2512241"/>
    <lineage>
        <taxon>Eukaryota</taxon>
        <taxon>Fungi</taxon>
        <taxon>Dikarya</taxon>
        <taxon>Ascomycota</taxon>
        <taxon>Pezizomycotina</taxon>
        <taxon>Sordariomycetes</taxon>
        <taxon>Xylariomycetidae</taxon>
        <taxon>Xylariales</taxon>
        <taxon>Xylariaceae</taxon>
        <taxon>Xylaria</taxon>
    </lineage>
</organism>
<proteinExistence type="predicted"/>
<dbReference type="InterPro" id="IPR007201">
    <property type="entry name" value="Mei2-like_Rrm_C"/>
</dbReference>
<evidence type="ECO:0000256" key="2">
    <source>
        <dbReference type="PROSITE-ProRule" id="PRU00176"/>
    </source>
</evidence>
<dbReference type="CDD" id="cd12532">
    <property type="entry name" value="RRM3_MEI2_fungi"/>
    <property type="match status" value="1"/>
</dbReference>
<feature type="compositionally biased region" description="Polar residues" evidence="3">
    <location>
        <begin position="46"/>
        <end position="58"/>
    </location>
</feature>
<dbReference type="GO" id="GO:0003723">
    <property type="term" value="F:RNA binding"/>
    <property type="evidence" value="ECO:0007669"/>
    <property type="project" value="UniProtKB-UniRule"/>
</dbReference>
<gene>
    <name evidence="5" type="ORF">FHL15_004348</name>
</gene>
<keyword evidence="6" id="KW-1185">Reference proteome</keyword>
<dbReference type="AlphaFoldDB" id="A0A553I3U9"/>
<dbReference type="PANTHER" id="PTHR23189">
    <property type="entry name" value="RNA RECOGNITION MOTIF-CONTAINING"/>
    <property type="match status" value="1"/>
</dbReference>
<evidence type="ECO:0000259" key="4">
    <source>
        <dbReference type="PROSITE" id="PS50102"/>
    </source>
</evidence>
<dbReference type="OrthoDB" id="417481at2759"/>
<protein>
    <recommendedName>
        <fullName evidence="4">RRM domain-containing protein</fullName>
    </recommendedName>
</protein>
<dbReference type="InterPro" id="IPR000504">
    <property type="entry name" value="RRM_dom"/>
</dbReference>
<dbReference type="InterPro" id="IPR034862">
    <property type="entry name" value="Fungal_Mei2-like_RRM3"/>
</dbReference>
<evidence type="ECO:0000313" key="6">
    <source>
        <dbReference type="Proteomes" id="UP000319160"/>
    </source>
</evidence>
<feature type="domain" description="RRM" evidence="4">
    <location>
        <begin position="513"/>
        <end position="597"/>
    </location>
</feature>
<dbReference type="PROSITE" id="PS50102">
    <property type="entry name" value="RRM"/>
    <property type="match status" value="1"/>
</dbReference>
<dbReference type="Proteomes" id="UP000319160">
    <property type="component" value="Unassembled WGS sequence"/>
</dbReference>
<evidence type="ECO:0000313" key="5">
    <source>
        <dbReference type="EMBL" id="TRX94887.1"/>
    </source>
</evidence>
<dbReference type="STRING" id="2512241.A0A553I3U9"/>
<reference evidence="6" key="1">
    <citation type="submission" date="2019-06" db="EMBL/GenBank/DDBJ databases">
        <title>Draft genome sequence of the griseofulvin-producing fungus Xylaria cubensis strain G536.</title>
        <authorList>
            <person name="Mead M.E."/>
            <person name="Raja H.A."/>
            <person name="Steenwyk J.L."/>
            <person name="Knowles S.L."/>
            <person name="Oberlies N.H."/>
            <person name="Rokas A."/>
        </authorList>
    </citation>
    <scope>NUCLEOTIDE SEQUENCE [LARGE SCALE GENOMIC DNA]</scope>
    <source>
        <strain evidence="6">G536</strain>
    </source>
</reference>
<dbReference type="EMBL" id="VFLP01000019">
    <property type="protein sequence ID" value="TRX94887.1"/>
    <property type="molecule type" value="Genomic_DNA"/>
</dbReference>
<dbReference type="SUPFAM" id="SSF54928">
    <property type="entry name" value="RNA-binding domain, RBD"/>
    <property type="match status" value="1"/>
</dbReference>
<evidence type="ECO:0000256" key="1">
    <source>
        <dbReference type="ARBA" id="ARBA00022884"/>
    </source>
</evidence>
<feature type="region of interest" description="Disordered" evidence="3">
    <location>
        <begin position="1"/>
        <end position="69"/>
    </location>
</feature>
<name>A0A553I3U9_9PEZI</name>
<dbReference type="Pfam" id="PF04059">
    <property type="entry name" value="RRM_2"/>
    <property type="match status" value="1"/>
</dbReference>
<sequence length="740" mass="82410">MSSNPSGREGHFNPVSPHSSSGAADSFKGTPETRLTAFSPEDGSAKSASAPHSLNARPQENRTLRFAPNARGLELSSSFVRTNLQSERDPFVSSSTIGANRTQKLSPTASVFLPYPGFLQNGPVPEPVGQQRDDTADNQGHNQQAIAIPQQVRFAHAILSTDTDMSRCLIIADPGRRLRAHDVGSYLSNIESAGLEMHGSRQIAEDKIGDKVFVRFANIRDSCATYSNLTLTSDRDIPDKYQPNQNQAVEPGFSFQTVHEGQLYLNVFATQAAILMDRQRLEQALKRLLQDEGDLFAFKPELTTGAEGSLFSAVAEYCDNDVSLKAVARFNNTIIEGGFQLCMALYRPDIPSYGTVNNGIISPARTSTTGSDIVQDLQRLSLSRSQSTVPALNNTNALLSTPVRSSELQMQPTYGMLPILYHGIPMTTPPYVFDNLSSRSHTAAFSSAAYPFLSPIAPRNAYIPRDMIVPRQYPGLNRRQNATRVSRSPYFQQTNSHNHVDVNRIREGTDVRTTIMLRNIPNKVDQAMLKRIVDESSWGKYDFMYLRIDFANDCNVGYAFINFVDPLDIIDFVSARGNQRWNCFKSDKVAEISYATIQGKDCLVQKFRNSSVMLEAAHYRPKLYYTLNGPCPDLVGQEEAFPEPDNQSKMKRSCENAEHVGLFTPNAGQHFRDEQRRRRSQFDRGTRMAEAEEFDYDAALHHGVRVLDTECALRSLRGVLQYPLLQLCPYTGDSPLGKVT</sequence>